<feature type="compositionally biased region" description="Polar residues" evidence="1">
    <location>
        <begin position="455"/>
        <end position="469"/>
    </location>
</feature>
<reference evidence="2 3" key="1">
    <citation type="submission" date="2011-02" db="EMBL/GenBank/DDBJ databases">
        <title>The Genome Sequence of Sphaeroforma arctica JP610.</title>
        <authorList>
            <consortium name="The Broad Institute Genome Sequencing Platform"/>
            <person name="Russ C."/>
            <person name="Cuomo C."/>
            <person name="Young S.K."/>
            <person name="Zeng Q."/>
            <person name="Gargeya S."/>
            <person name="Alvarado L."/>
            <person name="Berlin A."/>
            <person name="Chapman S.B."/>
            <person name="Chen Z."/>
            <person name="Freedman E."/>
            <person name="Gellesch M."/>
            <person name="Goldberg J."/>
            <person name="Griggs A."/>
            <person name="Gujja S."/>
            <person name="Heilman E."/>
            <person name="Heiman D."/>
            <person name="Howarth C."/>
            <person name="Mehta T."/>
            <person name="Neiman D."/>
            <person name="Pearson M."/>
            <person name="Roberts A."/>
            <person name="Saif S."/>
            <person name="Shea T."/>
            <person name="Shenoy N."/>
            <person name="Sisk P."/>
            <person name="Stolte C."/>
            <person name="Sykes S."/>
            <person name="White J."/>
            <person name="Yandava C."/>
            <person name="Burger G."/>
            <person name="Gray M.W."/>
            <person name="Holland P.W.H."/>
            <person name="King N."/>
            <person name="Lang F.B.F."/>
            <person name="Roger A.J."/>
            <person name="Ruiz-Trillo I."/>
            <person name="Haas B."/>
            <person name="Nusbaum C."/>
            <person name="Birren B."/>
        </authorList>
    </citation>
    <scope>NUCLEOTIDE SEQUENCE [LARGE SCALE GENOMIC DNA]</scope>
    <source>
        <strain evidence="2 3">JP610</strain>
    </source>
</reference>
<feature type="compositionally biased region" description="Acidic residues" evidence="1">
    <location>
        <begin position="95"/>
        <end position="112"/>
    </location>
</feature>
<feature type="compositionally biased region" description="Pro residues" evidence="1">
    <location>
        <begin position="311"/>
        <end position="325"/>
    </location>
</feature>
<name>A0A0L0G2W1_9EUKA</name>
<feature type="compositionally biased region" description="Basic residues" evidence="1">
    <location>
        <begin position="1"/>
        <end position="11"/>
    </location>
</feature>
<feature type="region of interest" description="Disordered" evidence="1">
    <location>
        <begin position="240"/>
        <end position="401"/>
    </location>
</feature>
<feature type="compositionally biased region" description="Polar residues" evidence="1">
    <location>
        <begin position="367"/>
        <end position="378"/>
    </location>
</feature>
<feature type="compositionally biased region" description="Low complexity" evidence="1">
    <location>
        <begin position="470"/>
        <end position="487"/>
    </location>
</feature>
<protein>
    <submittedName>
        <fullName evidence="2">Uncharacterized protein</fullName>
    </submittedName>
</protein>
<gene>
    <name evidence="2" type="ORF">SARC_04580</name>
</gene>
<feature type="compositionally biased region" description="Basic and acidic residues" evidence="1">
    <location>
        <begin position="255"/>
        <end position="268"/>
    </location>
</feature>
<feature type="compositionally biased region" description="Polar residues" evidence="1">
    <location>
        <begin position="337"/>
        <end position="356"/>
    </location>
</feature>
<dbReference type="RefSeq" id="XP_014157053.1">
    <property type="nucleotide sequence ID" value="XM_014301578.1"/>
</dbReference>
<feature type="compositionally biased region" description="Polar residues" evidence="1">
    <location>
        <begin position="133"/>
        <end position="147"/>
    </location>
</feature>
<proteinExistence type="predicted"/>
<evidence type="ECO:0000313" key="2">
    <source>
        <dbReference type="EMBL" id="KNC83151.1"/>
    </source>
</evidence>
<accession>A0A0L0G2W1</accession>
<feature type="region of interest" description="Disordered" evidence="1">
    <location>
        <begin position="95"/>
        <end position="193"/>
    </location>
</feature>
<feature type="region of interest" description="Disordered" evidence="1">
    <location>
        <begin position="446"/>
        <end position="516"/>
    </location>
</feature>
<evidence type="ECO:0000256" key="1">
    <source>
        <dbReference type="SAM" id="MobiDB-lite"/>
    </source>
</evidence>
<organism evidence="2 3">
    <name type="scientific">Sphaeroforma arctica JP610</name>
    <dbReference type="NCBI Taxonomy" id="667725"/>
    <lineage>
        <taxon>Eukaryota</taxon>
        <taxon>Ichthyosporea</taxon>
        <taxon>Ichthyophonida</taxon>
        <taxon>Sphaeroforma</taxon>
    </lineage>
</organism>
<dbReference type="Proteomes" id="UP000054560">
    <property type="component" value="Unassembled WGS sequence"/>
</dbReference>
<feature type="compositionally biased region" description="Basic residues" evidence="1">
    <location>
        <begin position="169"/>
        <end position="180"/>
    </location>
</feature>
<dbReference type="EMBL" id="KQ241859">
    <property type="protein sequence ID" value="KNC83151.1"/>
    <property type="molecule type" value="Genomic_DNA"/>
</dbReference>
<dbReference type="AlphaFoldDB" id="A0A0L0G2W1"/>
<keyword evidence="3" id="KW-1185">Reference proteome</keyword>
<dbReference type="GeneID" id="25905084"/>
<feature type="region of interest" description="Disordered" evidence="1">
    <location>
        <begin position="1"/>
        <end position="47"/>
    </location>
</feature>
<sequence>MMRRTSKRATTSKKSQAINARATPGRKYSGFDGTEGESPLNDPTKSQFEFLTDNKGEKVLAKFNAQLSPWTAHKRHGNTVYLASGLYDDDSDIDSGDSDYYTSDDETEDELEVNSVTKTTVAEPNENKRKSVRVSTNGSINRNSTHRSSTHDGLRIRLRRTPAQTTRKSLSRKSGQHRGSRNGESVRLSTKFNNPAMLLEETYEEGQGSIAEIGSSQTYIKSQANQHSFKYTPISHSNTYAYQPRVSKSVPTRRKNPDPRHKLEEMKQSQKGGSGRPPEIPLFPSAQTTQALPRGVDSLKADGASNMPSVRTPPPQRQAPRPPADPDQISIKYHASSIKSYNSDSLRSQRSTNSDGETSHRHGYNPGESNTSRVSGLTSVGRPSLTPSMGPGLGYHMPPKRKQSVPLIKDIWNNANAPNSGSSSLHSSMSASSGDIANKINGKTITADPYKDLGANTSIDTPQSYLTYDSSPSSTRSSTRTIGSSPSVPKRKRSLDSLRGMLIGPKNRTSGGTTERRLSIDAQGKRNVGRVYNIGSASDDETVKSGRAPEVYDMTVSLPELGVNVVAEACSLSDPLDINNIRSGTKLTVQVHKFRVCEGDTTVMKRRKLVFMMNHEAQTNSSESRNSKFLNLNLQRAFLP</sequence>
<evidence type="ECO:0000313" key="3">
    <source>
        <dbReference type="Proteomes" id="UP000054560"/>
    </source>
</evidence>